<proteinExistence type="predicted"/>
<dbReference type="EMBL" id="FR824793">
    <property type="protein sequence ID" value="CCA27981.1"/>
    <property type="molecule type" value="Genomic_DNA"/>
</dbReference>
<reference evidence="1" key="2">
    <citation type="submission" date="2011-02" db="EMBL/GenBank/DDBJ databases">
        <authorList>
            <person name="MacLean D."/>
        </authorList>
    </citation>
    <scope>NUCLEOTIDE SEQUENCE</scope>
</reference>
<dbReference type="HOGENOM" id="CLU_1206653_0_0_1"/>
<sequence length="230" mass="27034">MRTSNPVQWRNSSRSETESMHAESRYAWIPRDLFILDSLDFSSLPELGSFVNKKRTHRMSFFRLLFHWQRHNSVSRTDIVRVWNEVFVQQYGLWMDELDSEDEIWFSTIDGLKFFIHWKSITEDNALRFDHRLRLNQDYEGRLRLQLRQAIRGLDLLFASFAREEENYNRNAANGTSKLFNGLRRDFLELKATFESTSIVLGAAIEQLSEAINGIGSSISESEQSLDDLQ</sequence>
<gene>
    <name evidence="1" type="primary">AlNc14C927G12638</name>
    <name evidence="1" type="ORF">ALNC14_141250</name>
</gene>
<dbReference type="AlphaFoldDB" id="F0X2A1"/>
<organism evidence="1">
    <name type="scientific">Albugo laibachii Nc14</name>
    <dbReference type="NCBI Taxonomy" id="890382"/>
    <lineage>
        <taxon>Eukaryota</taxon>
        <taxon>Sar</taxon>
        <taxon>Stramenopiles</taxon>
        <taxon>Oomycota</taxon>
        <taxon>Peronosporomycetes</taxon>
        <taxon>Albuginales</taxon>
        <taxon>Albuginaceae</taxon>
        <taxon>Albugo</taxon>
    </lineage>
</organism>
<name>F0X2A1_9STRA</name>
<reference evidence="1" key="1">
    <citation type="journal article" date="2011" name="PLoS Biol.">
        <title>Gene gain and loss during evolution of obligate parasitism in the white rust pathogen of Arabidopsis thaliana.</title>
        <authorList>
            <person name="Kemen E."/>
            <person name="Gardiner A."/>
            <person name="Schultz-Larsen T."/>
            <person name="Kemen A.C."/>
            <person name="Balmuth A.L."/>
            <person name="Robert-Seilaniantz A."/>
            <person name="Bailey K."/>
            <person name="Holub E."/>
            <person name="Studholme D.J."/>
            <person name="Maclean D."/>
            <person name="Jones J.D."/>
        </authorList>
    </citation>
    <scope>NUCLEOTIDE SEQUENCE</scope>
</reference>
<protein>
    <submittedName>
        <fullName evidence="1">AlNc14C927G12638 protein</fullName>
    </submittedName>
</protein>
<evidence type="ECO:0000313" key="1">
    <source>
        <dbReference type="EMBL" id="CCA27981.1"/>
    </source>
</evidence>
<accession>F0X2A1</accession>